<keyword evidence="5" id="KW-1185">Reference proteome</keyword>
<sequence>MGGLEPENAYPYKGKNGTCHLVRKEIAVYINDSVQFPHNETVMQAWVAQKGPLSVGIDADLLMYYKHGILHPPRKLCPPSMINHGVLIVGYGAENGMPFWIIKNSWGEKWGEAGYFRLMRGKDVCGVQDLASSAIIY</sequence>
<evidence type="ECO:0000256" key="2">
    <source>
        <dbReference type="ARBA" id="ARBA00023157"/>
    </source>
</evidence>
<evidence type="ECO:0000259" key="3">
    <source>
        <dbReference type="SMART" id="SM00645"/>
    </source>
</evidence>
<dbReference type="SMART" id="SM00645">
    <property type="entry name" value="Pept_C1"/>
    <property type="match status" value="1"/>
</dbReference>
<name>A0A183D4P1_9BILA</name>
<evidence type="ECO:0000256" key="1">
    <source>
        <dbReference type="ARBA" id="ARBA00008455"/>
    </source>
</evidence>
<organism evidence="6">
    <name type="scientific">Gongylonema pulchrum</name>
    <dbReference type="NCBI Taxonomy" id="637853"/>
    <lineage>
        <taxon>Eukaryota</taxon>
        <taxon>Metazoa</taxon>
        <taxon>Ecdysozoa</taxon>
        <taxon>Nematoda</taxon>
        <taxon>Chromadorea</taxon>
        <taxon>Rhabditida</taxon>
        <taxon>Spirurina</taxon>
        <taxon>Spiruromorpha</taxon>
        <taxon>Spiruroidea</taxon>
        <taxon>Gongylonematidae</taxon>
        <taxon>Gongylonema</taxon>
    </lineage>
</organism>
<dbReference type="PROSITE" id="PS00639">
    <property type="entry name" value="THIOL_PROTEASE_HIS"/>
    <property type="match status" value="1"/>
</dbReference>
<evidence type="ECO:0000313" key="4">
    <source>
        <dbReference type="EMBL" id="VDK40542.1"/>
    </source>
</evidence>
<feature type="domain" description="Peptidase C1A papain C-terminal" evidence="3">
    <location>
        <begin position="1"/>
        <end position="135"/>
    </location>
</feature>
<comment type="similarity">
    <text evidence="1">Belongs to the peptidase C1 family.</text>
</comment>
<dbReference type="InterPro" id="IPR013128">
    <property type="entry name" value="Peptidase_C1A"/>
</dbReference>
<reference evidence="4 5" key="2">
    <citation type="submission" date="2018-11" db="EMBL/GenBank/DDBJ databases">
        <authorList>
            <consortium name="Pathogen Informatics"/>
        </authorList>
    </citation>
    <scope>NUCLEOTIDE SEQUENCE [LARGE SCALE GENOMIC DNA]</scope>
</reference>
<dbReference type="Proteomes" id="UP000271098">
    <property type="component" value="Unassembled WGS sequence"/>
</dbReference>
<proteinExistence type="inferred from homology"/>
<dbReference type="GO" id="GO:0006508">
    <property type="term" value="P:proteolysis"/>
    <property type="evidence" value="ECO:0007669"/>
    <property type="project" value="InterPro"/>
</dbReference>
<gene>
    <name evidence="4" type="ORF">GPUH_LOCUS3684</name>
</gene>
<dbReference type="SUPFAM" id="SSF54001">
    <property type="entry name" value="Cysteine proteinases"/>
    <property type="match status" value="1"/>
</dbReference>
<dbReference type="InterPro" id="IPR038765">
    <property type="entry name" value="Papain-like_cys_pep_sf"/>
</dbReference>
<dbReference type="GO" id="GO:0008234">
    <property type="term" value="F:cysteine-type peptidase activity"/>
    <property type="evidence" value="ECO:0007669"/>
    <property type="project" value="InterPro"/>
</dbReference>
<evidence type="ECO:0000313" key="6">
    <source>
        <dbReference type="WBParaSite" id="GPUH_0000368901-mRNA-1"/>
    </source>
</evidence>
<dbReference type="AlphaFoldDB" id="A0A183D4P1"/>
<dbReference type="InterPro" id="IPR000668">
    <property type="entry name" value="Peptidase_C1A_C"/>
</dbReference>
<dbReference type="Pfam" id="PF00112">
    <property type="entry name" value="Peptidase_C1"/>
    <property type="match status" value="1"/>
</dbReference>
<dbReference type="Gene3D" id="3.90.70.10">
    <property type="entry name" value="Cysteine proteinases"/>
    <property type="match status" value="1"/>
</dbReference>
<accession>A0A183D4P1</accession>
<dbReference type="OrthoDB" id="387093at2759"/>
<keyword evidence="2" id="KW-1015">Disulfide bond</keyword>
<dbReference type="InterPro" id="IPR025660">
    <property type="entry name" value="Pept_his_AS"/>
</dbReference>
<protein>
    <submittedName>
        <fullName evidence="6">Pept_C1 domain-containing protein</fullName>
    </submittedName>
</protein>
<dbReference type="InterPro" id="IPR039417">
    <property type="entry name" value="Peptidase_C1A_papain-like"/>
</dbReference>
<dbReference type="WBParaSite" id="GPUH_0000368901-mRNA-1">
    <property type="protein sequence ID" value="GPUH_0000368901-mRNA-1"/>
    <property type="gene ID" value="GPUH_0000368901"/>
</dbReference>
<dbReference type="PANTHER" id="PTHR12411">
    <property type="entry name" value="CYSTEINE PROTEASE FAMILY C1-RELATED"/>
    <property type="match status" value="1"/>
</dbReference>
<evidence type="ECO:0000313" key="5">
    <source>
        <dbReference type="Proteomes" id="UP000271098"/>
    </source>
</evidence>
<dbReference type="EMBL" id="UYRT01006439">
    <property type="protein sequence ID" value="VDK40542.1"/>
    <property type="molecule type" value="Genomic_DNA"/>
</dbReference>
<dbReference type="PROSITE" id="PS00640">
    <property type="entry name" value="THIOL_PROTEASE_ASN"/>
    <property type="match status" value="1"/>
</dbReference>
<dbReference type="InterPro" id="IPR025661">
    <property type="entry name" value="Pept_asp_AS"/>
</dbReference>
<reference evidence="6" key="1">
    <citation type="submission" date="2016-06" db="UniProtKB">
        <authorList>
            <consortium name="WormBaseParasite"/>
        </authorList>
    </citation>
    <scope>IDENTIFICATION</scope>
</reference>
<dbReference type="CDD" id="cd02248">
    <property type="entry name" value="Peptidase_C1A"/>
    <property type="match status" value="1"/>
</dbReference>